<dbReference type="AlphaFoldDB" id="A0A0D3E7N4"/>
<organism evidence="2 3">
    <name type="scientific">Brassica oleracea var. oleracea</name>
    <dbReference type="NCBI Taxonomy" id="109376"/>
    <lineage>
        <taxon>Eukaryota</taxon>
        <taxon>Viridiplantae</taxon>
        <taxon>Streptophyta</taxon>
        <taxon>Embryophyta</taxon>
        <taxon>Tracheophyta</taxon>
        <taxon>Spermatophyta</taxon>
        <taxon>Magnoliopsida</taxon>
        <taxon>eudicotyledons</taxon>
        <taxon>Gunneridae</taxon>
        <taxon>Pentapetalae</taxon>
        <taxon>rosids</taxon>
        <taxon>malvids</taxon>
        <taxon>Brassicales</taxon>
        <taxon>Brassicaceae</taxon>
        <taxon>Brassiceae</taxon>
        <taxon>Brassica</taxon>
    </lineage>
</organism>
<dbReference type="HOGENOM" id="CLU_1878319_0_0_1"/>
<dbReference type="Proteomes" id="UP000032141">
    <property type="component" value="Chromosome C9"/>
</dbReference>
<dbReference type="Gramene" id="Bo9g072990.1">
    <property type="protein sequence ID" value="Bo9g072990.1"/>
    <property type="gene ID" value="Bo9g072990"/>
</dbReference>
<proteinExistence type="predicted"/>
<feature type="compositionally biased region" description="Basic and acidic residues" evidence="1">
    <location>
        <begin position="78"/>
        <end position="88"/>
    </location>
</feature>
<evidence type="ECO:0000256" key="1">
    <source>
        <dbReference type="SAM" id="MobiDB-lite"/>
    </source>
</evidence>
<evidence type="ECO:0000313" key="2">
    <source>
        <dbReference type="EnsemblPlants" id="Bo9g072990.1"/>
    </source>
</evidence>
<protein>
    <submittedName>
        <fullName evidence="2">Uncharacterized protein</fullName>
    </submittedName>
</protein>
<feature type="compositionally biased region" description="Basic residues" evidence="1">
    <location>
        <begin position="89"/>
        <end position="102"/>
    </location>
</feature>
<sequence>MNHRQVEASAPSRSTSEFLEVMRSFYHISDAVEFRVPRQGECTSSPPEGFFTCYEAFVVRCCLWFPIPEIIVRGDRRGYRRRGGGDRRRGGRGAVQRKKREMGKKKRLVVIKPRVRRILSVGIPFPISNFAKYLPG</sequence>
<accession>A0A0D3E7N4</accession>
<reference evidence="2" key="2">
    <citation type="submission" date="2015-03" db="UniProtKB">
        <authorList>
            <consortium name="EnsemblPlants"/>
        </authorList>
    </citation>
    <scope>IDENTIFICATION</scope>
</reference>
<reference evidence="2 3" key="1">
    <citation type="journal article" date="2014" name="Genome Biol.">
        <title>Transcriptome and methylome profiling reveals relics of genome dominance in the mesopolyploid Brassica oleracea.</title>
        <authorList>
            <person name="Parkin I.A."/>
            <person name="Koh C."/>
            <person name="Tang H."/>
            <person name="Robinson S.J."/>
            <person name="Kagale S."/>
            <person name="Clarke W.E."/>
            <person name="Town C.D."/>
            <person name="Nixon J."/>
            <person name="Krishnakumar V."/>
            <person name="Bidwell S.L."/>
            <person name="Denoeud F."/>
            <person name="Belcram H."/>
            <person name="Links M.G."/>
            <person name="Just J."/>
            <person name="Clarke C."/>
            <person name="Bender T."/>
            <person name="Huebert T."/>
            <person name="Mason A.S."/>
            <person name="Pires J.C."/>
            <person name="Barker G."/>
            <person name="Moore J."/>
            <person name="Walley P.G."/>
            <person name="Manoli S."/>
            <person name="Batley J."/>
            <person name="Edwards D."/>
            <person name="Nelson M.N."/>
            <person name="Wang X."/>
            <person name="Paterson A.H."/>
            <person name="King G."/>
            <person name="Bancroft I."/>
            <person name="Chalhoub B."/>
            <person name="Sharpe A.G."/>
        </authorList>
    </citation>
    <scope>NUCLEOTIDE SEQUENCE</scope>
    <source>
        <strain evidence="2 3">cv. TO1000</strain>
    </source>
</reference>
<evidence type="ECO:0000313" key="3">
    <source>
        <dbReference type="Proteomes" id="UP000032141"/>
    </source>
</evidence>
<keyword evidence="3" id="KW-1185">Reference proteome</keyword>
<name>A0A0D3E7N4_BRAOL</name>
<dbReference type="EnsemblPlants" id="Bo9g072990.1">
    <property type="protein sequence ID" value="Bo9g072990.1"/>
    <property type="gene ID" value="Bo9g072990"/>
</dbReference>
<feature type="region of interest" description="Disordered" evidence="1">
    <location>
        <begin position="78"/>
        <end position="102"/>
    </location>
</feature>